<comment type="subcellular location">
    <subcellularLocation>
        <location evidence="1">Cytoplasm</location>
    </subcellularLocation>
</comment>
<keyword evidence="6" id="KW-1185">Reference proteome</keyword>
<dbReference type="InterPro" id="IPR023439">
    <property type="entry name" value="Mal_deCO2ase/Cit_lyase_ACP"/>
</dbReference>
<reference evidence="6" key="1">
    <citation type="journal article" date="2019" name="Int. J. Syst. Evol. Microbiol.">
        <title>The Global Catalogue of Microorganisms (GCM) 10K type strain sequencing project: providing services to taxonomists for standard genome sequencing and annotation.</title>
        <authorList>
            <consortium name="The Broad Institute Genomics Platform"/>
            <consortium name="The Broad Institute Genome Sequencing Center for Infectious Disease"/>
            <person name="Wu L."/>
            <person name="Ma J."/>
        </authorList>
    </citation>
    <scope>NUCLEOTIDE SEQUENCE [LARGE SCALE GENOMIC DNA]</scope>
    <source>
        <strain evidence="6">ICMP 19430</strain>
    </source>
</reference>
<name>A0ABW2RW30_9NOCA</name>
<dbReference type="InterPro" id="IPR009662">
    <property type="entry name" value="Malonate_deCO2ase_dsu"/>
</dbReference>
<evidence type="ECO:0000256" key="4">
    <source>
        <dbReference type="NCBIfam" id="TIGR03130"/>
    </source>
</evidence>
<gene>
    <name evidence="5" type="primary">mdcC</name>
    <name evidence="5" type="ORF">ACFQS9_09190</name>
</gene>
<comment type="caution">
    <text evidence="5">The sequence shown here is derived from an EMBL/GenBank/DDBJ whole genome shotgun (WGS) entry which is preliminary data.</text>
</comment>
<proteinExistence type="inferred from homology"/>
<accession>A0ABW2RW30</accession>
<dbReference type="NCBIfam" id="TIGR03130">
    <property type="entry name" value="malonate_delta"/>
    <property type="match status" value="1"/>
</dbReference>
<evidence type="ECO:0000256" key="3">
    <source>
        <dbReference type="ARBA" id="ARBA00022553"/>
    </source>
</evidence>
<keyword evidence="2" id="KW-0963">Cytoplasm</keyword>
<evidence type="ECO:0000256" key="1">
    <source>
        <dbReference type="ARBA" id="ARBA00004496"/>
    </source>
</evidence>
<organism evidence="5 6">
    <name type="scientific">Rhodococcus daqingensis</name>
    <dbReference type="NCBI Taxonomy" id="2479363"/>
    <lineage>
        <taxon>Bacteria</taxon>
        <taxon>Bacillati</taxon>
        <taxon>Actinomycetota</taxon>
        <taxon>Actinomycetes</taxon>
        <taxon>Mycobacteriales</taxon>
        <taxon>Nocardiaceae</taxon>
        <taxon>Rhodococcus</taxon>
    </lineage>
</organism>
<protein>
    <recommendedName>
        <fullName evidence="4">Malonate decarboxylase acyl carrier protein</fullName>
    </recommendedName>
</protein>
<evidence type="ECO:0000313" key="6">
    <source>
        <dbReference type="Proteomes" id="UP001596484"/>
    </source>
</evidence>
<dbReference type="RefSeq" id="WP_378403758.1">
    <property type="nucleotide sequence ID" value="NZ_JBHTCS010000011.1"/>
</dbReference>
<sequence length="96" mass="10380">MEKLTYDFEGERATKNRAHVGAVASGDLEILAEPRPGGGSTVRITTSVDGFGQIWRSVLEQFFSRTNLAVDIEINDSGATPGTVALRLSQLEELLT</sequence>
<keyword evidence="3" id="KW-0597">Phosphoprotein</keyword>
<evidence type="ECO:0000256" key="2">
    <source>
        <dbReference type="ARBA" id="ARBA00022490"/>
    </source>
</evidence>
<evidence type="ECO:0000313" key="5">
    <source>
        <dbReference type="EMBL" id="MFC7448062.1"/>
    </source>
</evidence>
<dbReference type="EMBL" id="JBHTCS010000011">
    <property type="protein sequence ID" value="MFC7448062.1"/>
    <property type="molecule type" value="Genomic_DNA"/>
</dbReference>
<dbReference type="HAMAP" id="MF_00710">
    <property type="entry name" value="Malonate_deCO2ase_dsu"/>
    <property type="match status" value="1"/>
</dbReference>
<dbReference type="Proteomes" id="UP001596484">
    <property type="component" value="Unassembled WGS sequence"/>
</dbReference>
<dbReference type="Pfam" id="PF06857">
    <property type="entry name" value="ACP"/>
    <property type="match status" value="1"/>
</dbReference>